<dbReference type="InterPro" id="IPR014710">
    <property type="entry name" value="RmlC-like_jellyroll"/>
</dbReference>
<comment type="caution">
    <text evidence="2">The sequence shown here is derived from an EMBL/GenBank/DDBJ whole genome shotgun (WGS) entry which is preliminary data.</text>
</comment>
<sequence length="193" mass="22317">MANYYAISDSTWELLEPALRLRHLQKHECLYQSGSHPASFSFVFQGLMRLFTSDASGAEYNKNFFAENSFVGCMTALLTGEPSRYSVTAVEDCVLVEINHAAFRRILMTQADLMQYQIAYLEKNWLLHKDARELEIVQQDARTRYLRFIEQFPHLSERLPQYLIASHLGITPTQLSRVRKTLGEGHWPETTPK</sequence>
<gene>
    <name evidence="2" type="ORF">QWI16_08160</name>
</gene>
<dbReference type="CDD" id="cd00038">
    <property type="entry name" value="CAP_ED"/>
    <property type="match status" value="1"/>
</dbReference>
<dbReference type="SUPFAM" id="SSF51206">
    <property type="entry name" value="cAMP-binding domain-like"/>
    <property type="match status" value="1"/>
</dbReference>
<reference evidence="2" key="1">
    <citation type="submission" date="2023-07" db="EMBL/GenBank/DDBJ databases">
        <title>Gilvimarinus algae sp. nov., isolated from the surface of Kelp.</title>
        <authorList>
            <person name="Sun Y.Y."/>
            <person name="Gong Y."/>
            <person name="Du Z.J."/>
        </authorList>
    </citation>
    <scope>NUCLEOTIDE SEQUENCE</scope>
    <source>
        <strain evidence="2">SDUM040014</strain>
    </source>
</reference>
<dbReference type="PROSITE" id="PS50042">
    <property type="entry name" value="CNMP_BINDING_3"/>
    <property type="match status" value="1"/>
</dbReference>
<dbReference type="SMART" id="SM00100">
    <property type="entry name" value="cNMP"/>
    <property type="match status" value="1"/>
</dbReference>
<dbReference type="Proteomes" id="UP001168380">
    <property type="component" value="Unassembled WGS sequence"/>
</dbReference>
<name>A0ABT8TDE9_9GAMM</name>
<accession>A0ABT8TDE9</accession>
<feature type="domain" description="Cyclic nucleotide-binding" evidence="1">
    <location>
        <begin position="18"/>
        <end position="124"/>
    </location>
</feature>
<evidence type="ECO:0000313" key="3">
    <source>
        <dbReference type="Proteomes" id="UP001168380"/>
    </source>
</evidence>
<protein>
    <submittedName>
        <fullName evidence="2">Crp/Fnr family transcriptional regulator</fullName>
    </submittedName>
</protein>
<evidence type="ECO:0000259" key="1">
    <source>
        <dbReference type="PROSITE" id="PS50042"/>
    </source>
</evidence>
<organism evidence="2 3">
    <name type="scientific">Gilvimarinus algae</name>
    <dbReference type="NCBI Taxonomy" id="3058037"/>
    <lineage>
        <taxon>Bacteria</taxon>
        <taxon>Pseudomonadati</taxon>
        <taxon>Pseudomonadota</taxon>
        <taxon>Gammaproteobacteria</taxon>
        <taxon>Cellvibrionales</taxon>
        <taxon>Cellvibrionaceae</taxon>
        <taxon>Gilvimarinus</taxon>
    </lineage>
</organism>
<dbReference type="EMBL" id="JAULRT010000052">
    <property type="protein sequence ID" value="MDO3382147.1"/>
    <property type="molecule type" value="Genomic_DNA"/>
</dbReference>
<keyword evidence="3" id="KW-1185">Reference proteome</keyword>
<dbReference type="RefSeq" id="WP_302712307.1">
    <property type="nucleotide sequence ID" value="NZ_JAULRT010000052.1"/>
</dbReference>
<dbReference type="Pfam" id="PF00027">
    <property type="entry name" value="cNMP_binding"/>
    <property type="match status" value="1"/>
</dbReference>
<proteinExistence type="predicted"/>
<dbReference type="InterPro" id="IPR000595">
    <property type="entry name" value="cNMP-bd_dom"/>
</dbReference>
<evidence type="ECO:0000313" key="2">
    <source>
        <dbReference type="EMBL" id="MDO3382147.1"/>
    </source>
</evidence>
<dbReference type="InterPro" id="IPR018490">
    <property type="entry name" value="cNMP-bd_dom_sf"/>
</dbReference>
<dbReference type="Gene3D" id="2.60.120.10">
    <property type="entry name" value="Jelly Rolls"/>
    <property type="match status" value="1"/>
</dbReference>